<accession>A0A2H4S699</accession>
<gene>
    <name evidence="4" type="ORF">A9K55_002803</name>
</gene>
<feature type="domain" description="DUF7492" evidence="3">
    <location>
        <begin position="21"/>
        <end position="242"/>
    </location>
</feature>
<feature type="region of interest" description="Disordered" evidence="1">
    <location>
        <begin position="407"/>
        <end position="431"/>
    </location>
</feature>
<organism evidence="4 5">
    <name type="scientific">Cordyceps militaris</name>
    <name type="common">Caterpillar fungus</name>
    <name type="synonym">Clavaria militaris</name>
    <dbReference type="NCBI Taxonomy" id="73501"/>
    <lineage>
        <taxon>Eukaryota</taxon>
        <taxon>Fungi</taxon>
        <taxon>Dikarya</taxon>
        <taxon>Ascomycota</taxon>
        <taxon>Pezizomycotina</taxon>
        <taxon>Sordariomycetes</taxon>
        <taxon>Hypocreomycetidae</taxon>
        <taxon>Hypocreales</taxon>
        <taxon>Cordycipitaceae</taxon>
        <taxon>Cordyceps</taxon>
    </lineage>
</organism>
<dbReference type="Proteomes" id="UP000323067">
    <property type="component" value="Chromosome iv"/>
</dbReference>
<reference evidence="4 5" key="1">
    <citation type="journal article" date="2017" name="BMC Genomics">
        <title>Chromosome level assembly and secondary metabolite potential of the parasitic fungus Cordyceps militaris.</title>
        <authorList>
            <person name="Kramer G.J."/>
            <person name="Nodwell J.R."/>
        </authorList>
    </citation>
    <scope>NUCLEOTIDE SEQUENCE [LARGE SCALE GENOMIC DNA]</scope>
    <source>
        <strain evidence="4 5">ATCC 34164</strain>
    </source>
</reference>
<evidence type="ECO:0000313" key="5">
    <source>
        <dbReference type="Proteomes" id="UP000323067"/>
    </source>
</evidence>
<keyword evidence="2" id="KW-0732">Signal</keyword>
<feature type="signal peptide" evidence="2">
    <location>
        <begin position="1"/>
        <end position="22"/>
    </location>
</feature>
<dbReference type="VEuPathDB" id="FungiDB:CCM_05443"/>
<dbReference type="OrthoDB" id="64281at2759"/>
<dbReference type="Pfam" id="PF24320">
    <property type="entry name" value="DUF7492"/>
    <property type="match status" value="1"/>
</dbReference>
<evidence type="ECO:0000313" key="4">
    <source>
        <dbReference type="EMBL" id="ATY58641.1"/>
    </source>
</evidence>
<evidence type="ECO:0000259" key="3">
    <source>
        <dbReference type="Pfam" id="PF24320"/>
    </source>
</evidence>
<feature type="region of interest" description="Disordered" evidence="1">
    <location>
        <begin position="329"/>
        <end position="354"/>
    </location>
</feature>
<dbReference type="OMA" id="RRRQNWV"/>
<name>A0A2H4S699_CORMI</name>
<dbReference type="InterPro" id="IPR055915">
    <property type="entry name" value="DUF7492"/>
</dbReference>
<dbReference type="AlphaFoldDB" id="A0A2H4S699"/>
<protein>
    <recommendedName>
        <fullName evidence="3">DUF7492 domain-containing protein</fullName>
    </recommendedName>
</protein>
<feature type="chain" id="PRO_5014126013" description="DUF7492 domain-containing protein" evidence="2">
    <location>
        <begin position="23"/>
        <end position="431"/>
    </location>
</feature>
<feature type="compositionally biased region" description="Basic residues" evidence="1">
    <location>
        <begin position="422"/>
        <end position="431"/>
    </location>
</feature>
<sequence length="431" mass="45574">MRPSPSTPAALLAASLASLAHAHSWIEELYRIAPGGAYTGDPGYARGWVSRDSKDPAWNDKIPQCLLPPAGQAAYSGNEILNKYKAEAAPKFPLLQAAPGDHIAIIHLENGHTSLPQNQPKKPLNRGTVFIYGTADPKPEERLFDVHLLWNRAGTGGDKRGKLLATRNYDDGQCYQPNPGEISNQRAKALAAAGASHDRELRCQEDIQLPNDLKPGSTYTLYWYWDWPDLDPAHIKVDDTKNGIFPWAGTFMRGEKDPHGFTMAAIAKNESYSSVADIKIVEAAQLPGAGAKAADAGPGNIYTQAIKAQMTGNYQVDIDANLAATGGAPAATGTGGAPPARSVPSSPTTGNGGAATVTVTVTQTMPCTVTATVYVTKSGAGPEPSHPNVYVAARAAAETLVSNAVIDAGRPKTTNPSTPGRAARRNRHFGQ</sequence>
<proteinExistence type="predicted"/>
<evidence type="ECO:0000256" key="1">
    <source>
        <dbReference type="SAM" id="MobiDB-lite"/>
    </source>
</evidence>
<feature type="compositionally biased region" description="Low complexity" evidence="1">
    <location>
        <begin position="329"/>
        <end position="340"/>
    </location>
</feature>
<dbReference type="VEuPathDB" id="FungiDB:A9K55_002803"/>
<evidence type="ECO:0000256" key="2">
    <source>
        <dbReference type="SAM" id="SignalP"/>
    </source>
</evidence>
<dbReference type="EMBL" id="CP023322">
    <property type="protein sequence ID" value="ATY58641.1"/>
    <property type="molecule type" value="Genomic_DNA"/>
</dbReference>